<dbReference type="KEGG" id="crq:GCK72_022096"/>
<gene>
    <name evidence="1" type="ORF">CRE_17279</name>
</gene>
<reference evidence="1" key="1">
    <citation type="submission" date="2007-07" db="EMBL/GenBank/DDBJ databases">
        <title>PCAP assembly of the Caenorhabditis remanei genome.</title>
        <authorList>
            <consortium name="The Caenorhabditis remanei Sequencing Consortium"/>
            <person name="Wilson R.K."/>
        </authorList>
    </citation>
    <scope>NUCLEOTIDE SEQUENCE [LARGE SCALE GENOMIC DNA]</scope>
    <source>
        <strain evidence="1">PB4641</strain>
    </source>
</reference>
<dbReference type="RefSeq" id="XP_003106966.2">
    <property type="nucleotide sequence ID" value="XM_003106918.2"/>
</dbReference>
<dbReference type="EMBL" id="DS268431">
    <property type="protein sequence ID" value="EFO96806.1"/>
    <property type="molecule type" value="Genomic_DNA"/>
</dbReference>
<protein>
    <submittedName>
        <fullName evidence="1">Uncharacterized protein</fullName>
    </submittedName>
</protein>
<dbReference type="AlphaFoldDB" id="E3MAI4"/>
<dbReference type="HOGENOM" id="CLU_654245_0_0_1"/>
<evidence type="ECO:0000313" key="2">
    <source>
        <dbReference type="Proteomes" id="UP000008281"/>
    </source>
</evidence>
<dbReference type="PROSITE" id="PS51699">
    <property type="entry name" value="SEA_DG"/>
    <property type="match status" value="1"/>
</dbReference>
<dbReference type="InterPro" id="IPR030398">
    <property type="entry name" value="SEA_DG_dom"/>
</dbReference>
<dbReference type="Proteomes" id="UP000008281">
    <property type="component" value="Unassembled WGS sequence"/>
</dbReference>
<dbReference type="STRING" id="31234.E3MAI4"/>
<dbReference type="eggNOG" id="KOG3781">
    <property type="taxonomic scope" value="Eukaryota"/>
</dbReference>
<name>E3MAI4_CAERE</name>
<accession>E3MAI4</accession>
<dbReference type="FunCoup" id="E3MAI4">
    <property type="interactions" value="1060"/>
</dbReference>
<proteinExistence type="predicted"/>
<sequence>MFCVQLLVILLVLITTAHTITTNPKHRSKLGPHVVREPDGSSEDIPTMDINEFLRDVGINPEDDEEGAGNGFDGVQYKNVINCTRGILCEFQMPFRYRNAVDTDVMIETLDEGKESWLIKESQRNFYGIPMTTGTFHFQWHFQRLFRTDFQKVPFEVEVTNGTTKNGINLLIRITMTKPTVEDFNKDPWLRIYFVQKVADVMGERPKYITIHAIETYGNSTRVQVYHNIHARTTCNRTAIDPIVARLTAPGRLPNPELTRALTSRFSIQSVSLYAYLDCVQTTVKPAINAAEITTSALNGTVMTSPKAVSASNVFTTTPTIMRASPSVTSAPRGITVNTTLPSTTTVPTSSHGLEVTNSSESAFAIIFLVLAIVFLAAAYIHNFVGRNQVENGDMAGDLVREMELQPIAENDEPEAESTL</sequence>
<dbReference type="GeneID" id="9809865"/>
<organism evidence="2">
    <name type="scientific">Caenorhabditis remanei</name>
    <name type="common">Caenorhabditis vulgaris</name>
    <dbReference type="NCBI Taxonomy" id="31234"/>
    <lineage>
        <taxon>Eukaryota</taxon>
        <taxon>Metazoa</taxon>
        <taxon>Ecdysozoa</taxon>
        <taxon>Nematoda</taxon>
        <taxon>Chromadorea</taxon>
        <taxon>Rhabditida</taxon>
        <taxon>Rhabditina</taxon>
        <taxon>Rhabditomorpha</taxon>
        <taxon>Rhabditoidea</taxon>
        <taxon>Rhabditidae</taxon>
        <taxon>Peloderinae</taxon>
        <taxon>Caenorhabditis</taxon>
    </lineage>
</organism>
<keyword evidence="2" id="KW-1185">Reference proteome</keyword>
<evidence type="ECO:0000313" key="1">
    <source>
        <dbReference type="EMBL" id="EFO96806.1"/>
    </source>
</evidence>
<dbReference type="CTD" id="9809865"/>